<dbReference type="FunFam" id="1.10.630.10:FF:000129">
    <property type="entry name" value="Benzoate 4-monooxygenase cytochrome P450"/>
    <property type="match status" value="1"/>
</dbReference>
<dbReference type="FunCoup" id="A0A5J5F1S9">
    <property type="interactions" value="1532"/>
</dbReference>
<dbReference type="GO" id="GO:0004497">
    <property type="term" value="F:monooxygenase activity"/>
    <property type="evidence" value="ECO:0007669"/>
    <property type="project" value="UniProtKB-KW"/>
</dbReference>
<dbReference type="InterPro" id="IPR001128">
    <property type="entry name" value="Cyt_P450"/>
</dbReference>
<comment type="similarity">
    <text evidence="5">Belongs to the cytochrome P450 family.</text>
</comment>
<organism evidence="6 7">
    <name type="scientific">Sphaerosporella brunnea</name>
    <dbReference type="NCBI Taxonomy" id="1250544"/>
    <lineage>
        <taxon>Eukaryota</taxon>
        <taxon>Fungi</taxon>
        <taxon>Dikarya</taxon>
        <taxon>Ascomycota</taxon>
        <taxon>Pezizomycotina</taxon>
        <taxon>Pezizomycetes</taxon>
        <taxon>Pezizales</taxon>
        <taxon>Pyronemataceae</taxon>
        <taxon>Sphaerosporella</taxon>
    </lineage>
</organism>
<dbReference type="PANTHER" id="PTHR24305">
    <property type="entry name" value="CYTOCHROME P450"/>
    <property type="match status" value="1"/>
</dbReference>
<dbReference type="InterPro" id="IPR050121">
    <property type="entry name" value="Cytochrome_P450_monoxygenase"/>
</dbReference>
<evidence type="ECO:0000313" key="7">
    <source>
        <dbReference type="Proteomes" id="UP000326924"/>
    </source>
</evidence>
<name>A0A5J5F1S9_9PEZI</name>
<keyword evidence="5" id="KW-0560">Oxidoreductase</keyword>
<evidence type="ECO:0000256" key="2">
    <source>
        <dbReference type="ARBA" id="ARBA00022723"/>
    </source>
</evidence>
<dbReference type="PRINTS" id="PR00463">
    <property type="entry name" value="EP450I"/>
</dbReference>
<dbReference type="PRINTS" id="PR00385">
    <property type="entry name" value="P450"/>
</dbReference>
<dbReference type="GO" id="GO:0005506">
    <property type="term" value="F:iron ion binding"/>
    <property type="evidence" value="ECO:0007669"/>
    <property type="project" value="InterPro"/>
</dbReference>
<dbReference type="Gene3D" id="1.10.630.10">
    <property type="entry name" value="Cytochrome P450"/>
    <property type="match status" value="1"/>
</dbReference>
<dbReference type="PROSITE" id="PS00086">
    <property type="entry name" value="CYTOCHROME_P450"/>
    <property type="match status" value="1"/>
</dbReference>
<dbReference type="InterPro" id="IPR036396">
    <property type="entry name" value="Cyt_P450_sf"/>
</dbReference>
<evidence type="ECO:0000256" key="4">
    <source>
        <dbReference type="PIRSR" id="PIRSR602401-1"/>
    </source>
</evidence>
<keyword evidence="4 5" id="KW-0349">Heme</keyword>
<comment type="cofactor">
    <cofactor evidence="1 4">
        <name>heme</name>
        <dbReference type="ChEBI" id="CHEBI:30413"/>
    </cofactor>
</comment>
<evidence type="ECO:0000256" key="1">
    <source>
        <dbReference type="ARBA" id="ARBA00001971"/>
    </source>
</evidence>
<dbReference type="PANTHER" id="PTHR24305:SF161">
    <property type="entry name" value="P450, PUTATIVE (EUROFUNG)-RELATED"/>
    <property type="match status" value="1"/>
</dbReference>
<reference evidence="6 7" key="1">
    <citation type="submission" date="2019-09" db="EMBL/GenBank/DDBJ databases">
        <title>Draft genome of the ectomycorrhizal ascomycete Sphaerosporella brunnea.</title>
        <authorList>
            <consortium name="DOE Joint Genome Institute"/>
            <person name="Benucci G.M."/>
            <person name="Marozzi G."/>
            <person name="Antonielli L."/>
            <person name="Sanchez S."/>
            <person name="Marco P."/>
            <person name="Wang X."/>
            <person name="Falini L.B."/>
            <person name="Barry K."/>
            <person name="Haridas S."/>
            <person name="Lipzen A."/>
            <person name="Labutti K."/>
            <person name="Grigoriev I.V."/>
            <person name="Murat C."/>
            <person name="Martin F."/>
            <person name="Albertini E."/>
            <person name="Donnini D."/>
            <person name="Bonito G."/>
        </authorList>
    </citation>
    <scope>NUCLEOTIDE SEQUENCE [LARGE SCALE GENOMIC DNA]</scope>
    <source>
        <strain evidence="6 7">Sb_GMNB300</strain>
    </source>
</reference>
<dbReference type="SUPFAM" id="SSF48264">
    <property type="entry name" value="Cytochrome P450"/>
    <property type="match status" value="1"/>
</dbReference>
<dbReference type="EMBL" id="VXIS01000053">
    <property type="protein sequence ID" value="KAA8909875.1"/>
    <property type="molecule type" value="Genomic_DNA"/>
</dbReference>
<dbReference type="GO" id="GO:0016705">
    <property type="term" value="F:oxidoreductase activity, acting on paired donors, with incorporation or reduction of molecular oxygen"/>
    <property type="evidence" value="ECO:0007669"/>
    <property type="project" value="InterPro"/>
</dbReference>
<dbReference type="OrthoDB" id="1470350at2759"/>
<sequence>MKDITTAVPFISNMATSLSVSQVAAAVALSSLVYFVITTLRNHFTHPLAKFPGPVSASFSNFTYCRRFLGGRQPYKVLELHEKYGPVVRTAPNELSFSSSQSWRDIYGQRKGHQPFIKSPFYDGGNFAAEAHSIVSVRDPDEHNKMRKYLSNAFSDRSLKEQEDLITEVVDLFIEKIGQKGKEGINMVTYFNLTTFDIIGSLAFGETFGGVKSGIEHFWVAIVISSLTQGALADCFGRFPLVASIFKTLFPGVLKKITENTKKHEDYSMNLVKKRINRKTDRKDFFARILENREQFNLSDVQLAAHASDFVIAGSETTATALACITYYLLRQPDILKKLQQEVRTAFRSYDQINAQSTASLKYLQAVALEGMRVYPPLPFALPRVVPPGGDTVDGHFIPEGTIVSTAPLAASMSSANFKDPWKFDPGRWIGQNDVDDLEASQPFSLGVRGCLGRSLGWMELRTILAKMHFKYDLELINKDIDWHRDSEMHTLWKKPELMVKVLPRRS</sequence>
<evidence type="ECO:0000313" key="6">
    <source>
        <dbReference type="EMBL" id="KAA8909875.1"/>
    </source>
</evidence>
<proteinExistence type="inferred from homology"/>
<feature type="binding site" description="axial binding residue" evidence="4">
    <location>
        <position position="451"/>
    </location>
    <ligand>
        <name>heme</name>
        <dbReference type="ChEBI" id="CHEBI:30413"/>
    </ligand>
    <ligandPart>
        <name>Fe</name>
        <dbReference type="ChEBI" id="CHEBI:18248"/>
    </ligandPart>
</feature>
<gene>
    <name evidence="6" type="ORF">FN846DRAFT_941206</name>
</gene>
<dbReference type="InterPro" id="IPR002401">
    <property type="entry name" value="Cyt_P450_E_grp-I"/>
</dbReference>
<keyword evidence="2 4" id="KW-0479">Metal-binding</keyword>
<dbReference type="Pfam" id="PF00067">
    <property type="entry name" value="p450"/>
    <property type="match status" value="1"/>
</dbReference>
<evidence type="ECO:0000256" key="5">
    <source>
        <dbReference type="RuleBase" id="RU000461"/>
    </source>
</evidence>
<dbReference type="Proteomes" id="UP000326924">
    <property type="component" value="Unassembled WGS sequence"/>
</dbReference>
<dbReference type="InterPro" id="IPR017972">
    <property type="entry name" value="Cyt_P450_CS"/>
</dbReference>
<comment type="caution">
    <text evidence="6">The sequence shown here is derived from an EMBL/GenBank/DDBJ whole genome shotgun (WGS) entry which is preliminary data.</text>
</comment>
<keyword evidence="7" id="KW-1185">Reference proteome</keyword>
<accession>A0A5J5F1S9</accession>
<dbReference type="AlphaFoldDB" id="A0A5J5F1S9"/>
<dbReference type="InParanoid" id="A0A5J5F1S9"/>
<dbReference type="CDD" id="cd11058">
    <property type="entry name" value="CYP60B-like"/>
    <property type="match status" value="1"/>
</dbReference>
<protein>
    <submittedName>
        <fullName evidence="6">Benzoate 4-monooxygenase cytochrome P450</fullName>
    </submittedName>
</protein>
<keyword evidence="5 6" id="KW-0503">Monooxygenase</keyword>
<dbReference type="GO" id="GO:0020037">
    <property type="term" value="F:heme binding"/>
    <property type="evidence" value="ECO:0007669"/>
    <property type="project" value="InterPro"/>
</dbReference>
<evidence type="ECO:0000256" key="3">
    <source>
        <dbReference type="ARBA" id="ARBA00023004"/>
    </source>
</evidence>
<keyword evidence="3 4" id="KW-0408">Iron</keyword>